<dbReference type="RefSeq" id="WP_090927943.1">
    <property type="nucleotide sequence ID" value="NZ_FOTY01000027.1"/>
</dbReference>
<dbReference type="STRING" id="266892.SAMN04488054_12721"/>
<evidence type="ECO:0000313" key="3">
    <source>
        <dbReference type="Proteomes" id="UP000199668"/>
    </source>
</evidence>
<protein>
    <submittedName>
        <fullName evidence="2">Uncharacterized protein</fullName>
    </submittedName>
</protein>
<sequence length="68" mass="7386">MLFACGSIGKIRESREKSRESIEKKRKSPGIDAETHGLMQKSRESNHKGAAVSPGIPFHRPGISAINA</sequence>
<keyword evidence="3" id="KW-1185">Reference proteome</keyword>
<reference evidence="2 3" key="1">
    <citation type="submission" date="2016-10" db="EMBL/GenBank/DDBJ databases">
        <authorList>
            <person name="de Groot N.N."/>
        </authorList>
    </citation>
    <scope>NUCLEOTIDE SEQUENCE [LARGE SCALE GENOMIC DNA]</scope>
    <source>
        <strain evidence="2 3">CGMCC 1.6134</strain>
    </source>
</reference>
<dbReference type="Proteomes" id="UP000199668">
    <property type="component" value="Unassembled WGS sequence"/>
</dbReference>
<dbReference type="EMBL" id="FOTY01000027">
    <property type="protein sequence ID" value="SFM27754.1"/>
    <property type="molecule type" value="Genomic_DNA"/>
</dbReference>
<dbReference type="AlphaFoldDB" id="A0A1I4PJC8"/>
<name>A0A1I4PJC8_9BACI</name>
<accession>A0A1I4PJC8</accession>
<proteinExistence type="predicted"/>
<gene>
    <name evidence="2" type="ORF">SAMN04488054_12721</name>
</gene>
<evidence type="ECO:0000313" key="2">
    <source>
        <dbReference type="EMBL" id="SFM27754.1"/>
    </source>
</evidence>
<evidence type="ECO:0000256" key="1">
    <source>
        <dbReference type="SAM" id="MobiDB-lite"/>
    </source>
</evidence>
<feature type="compositionally biased region" description="Basic and acidic residues" evidence="1">
    <location>
        <begin position="10"/>
        <end position="23"/>
    </location>
</feature>
<feature type="region of interest" description="Disordered" evidence="1">
    <location>
        <begin position="1"/>
        <end position="68"/>
    </location>
</feature>
<organism evidence="2 3">
    <name type="scientific">Salibacterium qingdaonense</name>
    <dbReference type="NCBI Taxonomy" id="266892"/>
    <lineage>
        <taxon>Bacteria</taxon>
        <taxon>Bacillati</taxon>
        <taxon>Bacillota</taxon>
        <taxon>Bacilli</taxon>
        <taxon>Bacillales</taxon>
        <taxon>Bacillaceae</taxon>
    </lineage>
</organism>